<reference evidence="2 3" key="1">
    <citation type="submission" date="2023-07" db="EMBL/GenBank/DDBJ databases">
        <title>Strategy for survival of the halotoleranting strain Dietzia MX2 from the Yakshinskoe mineral salts deposit.</title>
        <authorList>
            <person name="Kharitonova M.A."/>
            <person name="Kupriyanova-Ashina F.G."/>
            <person name="Shakirov T.R."/>
            <person name="Vafina M.S."/>
            <person name="Ilinskaya O.N."/>
        </authorList>
    </citation>
    <scope>NUCLEOTIDE SEQUENCE [LARGE SCALE GENOMIC DNA]</scope>
    <source>
        <strain evidence="2 3">MX2</strain>
    </source>
</reference>
<evidence type="ECO:0000313" key="3">
    <source>
        <dbReference type="Proteomes" id="UP001172702"/>
    </source>
</evidence>
<dbReference type="Proteomes" id="UP001172702">
    <property type="component" value="Unassembled WGS sequence"/>
</dbReference>
<accession>A0ABT8GZH7</accession>
<comment type="caution">
    <text evidence="2">The sequence shown here is derived from an EMBL/GenBank/DDBJ whole genome shotgun (WGS) entry which is preliminary data.</text>
</comment>
<sequence>MRLTTKLGASISTAALGAAAVLGGAGVAQAQSLGSLGSSAPDAVTLTVAGDTEVVGGEITNNTEADLTCVIRVTDADVVSDVENAIDEDTTFTEAWAQYDDEIQAANAEGKNALASATVAAGASVDWTGVGSYDPEADYRSGAVATCGDEVAFAYESGGLFGSLDMGSLGS</sequence>
<keyword evidence="3" id="KW-1185">Reference proteome</keyword>
<protein>
    <submittedName>
        <fullName evidence="2">Uncharacterized protein</fullName>
    </submittedName>
</protein>
<name>A0ABT8GZH7_9ACTN</name>
<dbReference type="EMBL" id="JAUHTB010000005">
    <property type="protein sequence ID" value="MDN4505618.1"/>
    <property type="molecule type" value="Genomic_DNA"/>
</dbReference>
<feature type="chain" id="PRO_5047413665" evidence="1">
    <location>
        <begin position="31"/>
        <end position="171"/>
    </location>
</feature>
<gene>
    <name evidence="2" type="ORF">QYF62_06090</name>
</gene>
<evidence type="ECO:0000313" key="2">
    <source>
        <dbReference type="EMBL" id="MDN4505618.1"/>
    </source>
</evidence>
<keyword evidence="1" id="KW-0732">Signal</keyword>
<evidence type="ECO:0000256" key="1">
    <source>
        <dbReference type="SAM" id="SignalP"/>
    </source>
</evidence>
<dbReference type="RefSeq" id="WP_283467964.1">
    <property type="nucleotide sequence ID" value="NZ_JAUHTB010000005.1"/>
</dbReference>
<proteinExistence type="predicted"/>
<organism evidence="2 3">
    <name type="scientific">Dietzia maris</name>
    <dbReference type="NCBI Taxonomy" id="37915"/>
    <lineage>
        <taxon>Bacteria</taxon>
        <taxon>Bacillati</taxon>
        <taxon>Actinomycetota</taxon>
        <taxon>Actinomycetes</taxon>
        <taxon>Mycobacteriales</taxon>
        <taxon>Dietziaceae</taxon>
        <taxon>Dietzia</taxon>
    </lineage>
</organism>
<feature type="signal peptide" evidence="1">
    <location>
        <begin position="1"/>
        <end position="30"/>
    </location>
</feature>